<sequence>MTKEELVDIIMEEISNDPCDYTYFVEECVRQNLMSRPIEILMEEWQIKI</sequence>
<evidence type="ECO:0000313" key="1">
    <source>
        <dbReference type="EMBL" id="QJA44397.1"/>
    </source>
</evidence>
<dbReference type="AlphaFoldDB" id="A0A6H1ZAJ9"/>
<name>A0A6H1ZAJ9_9ZZZZ</name>
<dbReference type="EMBL" id="MT141428">
    <property type="protein sequence ID" value="QJA61025.1"/>
    <property type="molecule type" value="Genomic_DNA"/>
</dbReference>
<dbReference type="EMBL" id="MT143976">
    <property type="protein sequence ID" value="QJA44397.1"/>
    <property type="molecule type" value="Genomic_DNA"/>
</dbReference>
<evidence type="ECO:0000313" key="3">
    <source>
        <dbReference type="EMBL" id="QJI00983.1"/>
    </source>
</evidence>
<accession>A0A6H1ZAJ9</accession>
<gene>
    <name evidence="2" type="ORF">MM415B01009_0026</name>
    <name evidence="1" type="ORF">TM448A00108_0024</name>
    <name evidence="3" type="ORF">TM448B02223_0001</name>
</gene>
<proteinExistence type="predicted"/>
<dbReference type="EMBL" id="MT144890">
    <property type="protein sequence ID" value="QJI00983.1"/>
    <property type="molecule type" value="Genomic_DNA"/>
</dbReference>
<organism evidence="1">
    <name type="scientific">viral metagenome</name>
    <dbReference type="NCBI Taxonomy" id="1070528"/>
    <lineage>
        <taxon>unclassified sequences</taxon>
        <taxon>metagenomes</taxon>
        <taxon>organismal metagenomes</taxon>
    </lineage>
</organism>
<evidence type="ECO:0000313" key="2">
    <source>
        <dbReference type="EMBL" id="QJA61025.1"/>
    </source>
</evidence>
<protein>
    <submittedName>
        <fullName evidence="1">Uncharacterized protein</fullName>
    </submittedName>
</protein>
<reference evidence="1" key="1">
    <citation type="submission" date="2020-03" db="EMBL/GenBank/DDBJ databases">
        <title>The deep terrestrial virosphere.</title>
        <authorList>
            <person name="Holmfeldt K."/>
            <person name="Nilsson E."/>
            <person name="Simone D."/>
            <person name="Lopez-Fernandez M."/>
            <person name="Wu X."/>
            <person name="de Brujin I."/>
            <person name="Lundin D."/>
            <person name="Andersson A."/>
            <person name="Bertilsson S."/>
            <person name="Dopson M."/>
        </authorList>
    </citation>
    <scope>NUCLEOTIDE SEQUENCE</scope>
    <source>
        <strain evidence="2">MM415B01009</strain>
        <strain evidence="1">TM448A00108</strain>
        <strain evidence="3">TM448B02223</strain>
    </source>
</reference>